<keyword evidence="2" id="KW-1185">Reference proteome</keyword>
<name>A0A7J7QUQ2_MYOMY</name>
<protein>
    <submittedName>
        <fullName evidence="1">Uncharacterized protein</fullName>
    </submittedName>
</protein>
<proteinExistence type="predicted"/>
<dbReference type="AlphaFoldDB" id="A0A7J7QUQ2"/>
<dbReference type="Proteomes" id="UP000527355">
    <property type="component" value="Unassembled WGS sequence"/>
</dbReference>
<reference evidence="1 2" key="1">
    <citation type="journal article" date="2020" name="Nature">
        <title>Six reference-quality genomes reveal evolution of bat adaptations.</title>
        <authorList>
            <person name="Jebb D."/>
            <person name="Huang Z."/>
            <person name="Pippel M."/>
            <person name="Hughes G.M."/>
            <person name="Lavrichenko K."/>
            <person name="Devanna P."/>
            <person name="Winkler S."/>
            <person name="Jermiin L.S."/>
            <person name="Skirmuntt E.C."/>
            <person name="Katzourakis A."/>
            <person name="Burkitt-Gray L."/>
            <person name="Ray D.A."/>
            <person name="Sullivan K.A.M."/>
            <person name="Roscito J.G."/>
            <person name="Kirilenko B.M."/>
            <person name="Davalos L.M."/>
            <person name="Corthals A.P."/>
            <person name="Power M.L."/>
            <person name="Jones G."/>
            <person name="Ransome R.D."/>
            <person name="Dechmann D.K.N."/>
            <person name="Locatelli A.G."/>
            <person name="Puechmaille S.J."/>
            <person name="Fedrigo O."/>
            <person name="Jarvis E.D."/>
            <person name="Hiller M."/>
            <person name="Vernes S.C."/>
            <person name="Myers E.W."/>
            <person name="Teeling E.C."/>
        </authorList>
    </citation>
    <scope>NUCLEOTIDE SEQUENCE [LARGE SCALE GENOMIC DNA]</scope>
    <source>
        <strain evidence="1">MMyoMyo1</strain>
        <tissue evidence="1">Flight muscle</tissue>
    </source>
</reference>
<dbReference type="EMBL" id="JABWUV010000054">
    <property type="protein sequence ID" value="KAF6267572.1"/>
    <property type="molecule type" value="Genomic_DNA"/>
</dbReference>
<evidence type="ECO:0000313" key="1">
    <source>
        <dbReference type="EMBL" id="KAF6267572.1"/>
    </source>
</evidence>
<evidence type="ECO:0000313" key="2">
    <source>
        <dbReference type="Proteomes" id="UP000527355"/>
    </source>
</evidence>
<sequence>MQEAVNDVCRRLSHGPVYTGRCRLPPTLATGLGHSQVQRFPRTCSAQPCSLPVSSLFPAEVSAGSASGGGAQHSHVAAVSKCCRCPGTTFHKEHHRRHPDTGSCSSFTGAAGGRSETHFTRRPWKLYCGLNTGIFAGSVAEHRPMNQEVTVRFPVRAHAQVAGSIPSVGPAGGS</sequence>
<organism evidence="1 2">
    <name type="scientific">Myotis myotis</name>
    <name type="common">Greater mouse-eared bat</name>
    <name type="synonym">Vespertilio myotis</name>
    <dbReference type="NCBI Taxonomy" id="51298"/>
    <lineage>
        <taxon>Eukaryota</taxon>
        <taxon>Metazoa</taxon>
        <taxon>Chordata</taxon>
        <taxon>Craniata</taxon>
        <taxon>Vertebrata</taxon>
        <taxon>Euteleostomi</taxon>
        <taxon>Mammalia</taxon>
        <taxon>Eutheria</taxon>
        <taxon>Laurasiatheria</taxon>
        <taxon>Chiroptera</taxon>
        <taxon>Yangochiroptera</taxon>
        <taxon>Vespertilionidae</taxon>
        <taxon>Myotis</taxon>
    </lineage>
</organism>
<accession>A0A7J7QUQ2</accession>
<comment type="caution">
    <text evidence="1">The sequence shown here is derived from an EMBL/GenBank/DDBJ whole genome shotgun (WGS) entry which is preliminary data.</text>
</comment>
<gene>
    <name evidence="1" type="ORF">mMyoMyo1_011555</name>
</gene>